<dbReference type="EMBL" id="JAOPJF010000064">
    <property type="protein sequence ID" value="KAK1141405.1"/>
    <property type="molecule type" value="Genomic_DNA"/>
</dbReference>
<evidence type="ECO:0000313" key="2">
    <source>
        <dbReference type="Proteomes" id="UP001177260"/>
    </source>
</evidence>
<protein>
    <submittedName>
        <fullName evidence="1">Uncharacterized protein</fullName>
    </submittedName>
</protein>
<evidence type="ECO:0000313" key="1">
    <source>
        <dbReference type="EMBL" id="KAK1141405.1"/>
    </source>
</evidence>
<proteinExistence type="predicted"/>
<reference evidence="1 2" key="1">
    <citation type="journal article" date="2023" name="ACS Omega">
        <title>Identification of the Neoaspergillic Acid Biosynthesis Gene Cluster by Establishing an In Vitro CRISPR-Ribonucleoprotein Genetic System in Aspergillus melleus.</title>
        <authorList>
            <person name="Yuan B."/>
            <person name="Grau M.F."/>
            <person name="Murata R.M."/>
            <person name="Torok T."/>
            <person name="Venkateswaran K."/>
            <person name="Stajich J.E."/>
            <person name="Wang C.C.C."/>
        </authorList>
    </citation>
    <scope>NUCLEOTIDE SEQUENCE [LARGE SCALE GENOMIC DNA]</scope>
    <source>
        <strain evidence="1 2">IMV 1140</strain>
    </source>
</reference>
<sequence length="621" mass="67162">MNPPPLPPPPQGRSLDRASYLAPTKASRAKSHTTENSIQSRSNRAPPLNSRRSPSGRDLTDQQSQAGPKMFGLRDRKALRPSLPSTASPMGSSNRDKPSPASLSNRRSSGLEALAAPPRRVSRRIVPSDLTFQSPVGTKRAEPDTGVTNTPEDQLALELGSATGGNERNRDWQPAALEEEYEEPDLPPTPTQLGLEKLAGRPRRLLSSSPTTQRLGRRRPTDLLGQSPSKLRNVDDGTDVGGSLEAVTRALFPEPVAKKRKLREELTADAQQLKEHIADLESWSANLGQNDDHVEPDVSKVISLLASECLATTNAAMRPTDIPVSSLISTLLPFSSIAPLKTPAPSSPSNPFALSGTAQGKPHLTVFAPLSLKTHSDIVPDPNFVFLERHNLMFSAPAPFPPELYSISLVYETNFQDQALVSVTAPDPMPQYLRHWIDSRLANPLTKLDVSGLCWGINRYWEAVLSRAYVWLQLENHHTGLLDGKPGVDDIPLQSVTENLTVTNLRKVLPHLQRTSMLFEPDDGGIKVMLSCEITIDEWACEPQLTPGLTVSGSSISNGSVGDKTEQESKDLFNAVLHENTSSPAGSAGGLDANAVIQATNHVLGALFGVGASPPSKDEER</sequence>
<dbReference type="Proteomes" id="UP001177260">
    <property type="component" value="Unassembled WGS sequence"/>
</dbReference>
<keyword evidence="2" id="KW-1185">Reference proteome</keyword>
<gene>
    <name evidence="1" type="ORF">N8T08_009077</name>
</gene>
<organism evidence="1 2">
    <name type="scientific">Aspergillus melleus</name>
    <dbReference type="NCBI Taxonomy" id="138277"/>
    <lineage>
        <taxon>Eukaryota</taxon>
        <taxon>Fungi</taxon>
        <taxon>Dikarya</taxon>
        <taxon>Ascomycota</taxon>
        <taxon>Pezizomycotina</taxon>
        <taxon>Eurotiomycetes</taxon>
        <taxon>Eurotiomycetidae</taxon>
        <taxon>Eurotiales</taxon>
        <taxon>Aspergillaceae</taxon>
        <taxon>Aspergillus</taxon>
        <taxon>Aspergillus subgen. Circumdati</taxon>
    </lineage>
</organism>
<name>A0ACC3AUX4_9EURO</name>
<comment type="caution">
    <text evidence="1">The sequence shown here is derived from an EMBL/GenBank/DDBJ whole genome shotgun (WGS) entry which is preliminary data.</text>
</comment>
<accession>A0ACC3AUX4</accession>